<sequence>MTNSNISFNSTGEALRFVASEISAINSAFLEIHYPACGERFEK</sequence>
<accession>A0A1Q8YAP4</accession>
<dbReference type="Proteomes" id="UP000185911">
    <property type="component" value="Unassembled WGS sequence"/>
</dbReference>
<dbReference type="AlphaFoldDB" id="A0A1Q8YAP4"/>
<reference evidence="1 2" key="1">
    <citation type="submission" date="2017-01" db="EMBL/GenBank/DDBJ databases">
        <title>Genome sequence of Rhodoferax antarcticus ANT.BR, a psychrophilic purple nonsulfur bacterium from an Antarctic microbial mat.</title>
        <authorList>
            <person name="Baker J."/>
            <person name="Riester C."/>
            <person name="Skinner B."/>
            <person name="Newell A."/>
            <person name="Swingley W."/>
            <person name="Madigan M."/>
            <person name="Jung D."/>
            <person name="Asao M."/>
            <person name="Chen M."/>
            <person name="Loughlin P."/>
            <person name="Pan H."/>
            <person name="Lin S."/>
            <person name="Li N."/>
            <person name="Shaw J."/>
            <person name="Prado M."/>
            <person name="Sherman C."/>
            <person name="Li X."/>
            <person name="Tang J."/>
            <person name="Blankenship R."/>
            <person name="Zhao T."/>
            <person name="Touchman J."/>
            <person name="Sattley M."/>
        </authorList>
    </citation>
    <scope>NUCLEOTIDE SEQUENCE [LARGE SCALE GENOMIC DNA]</scope>
    <source>
        <strain evidence="1 2">ANT.BR</strain>
    </source>
</reference>
<gene>
    <name evidence="1" type="ORF">BLL52_3977</name>
</gene>
<proteinExistence type="predicted"/>
<evidence type="ECO:0000313" key="2">
    <source>
        <dbReference type="Proteomes" id="UP000185911"/>
    </source>
</evidence>
<evidence type="ECO:0000313" key="1">
    <source>
        <dbReference type="EMBL" id="OLP05156.1"/>
    </source>
</evidence>
<keyword evidence="2" id="KW-1185">Reference proteome</keyword>
<dbReference type="EMBL" id="MSYM01000018">
    <property type="protein sequence ID" value="OLP05156.1"/>
    <property type="molecule type" value="Genomic_DNA"/>
</dbReference>
<comment type="caution">
    <text evidence="1">The sequence shown here is derived from an EMBL/GenBank/DDBJ whole genome shotgun (WGS) entry which is preliminary data.</text>
</comment>
<name>A0A1Q8YAP4_9BURK</name>
<organism evidence="1 2">
    <name type="scientific">Rhodoferax antarcticus ANT.BR</name>
    <dbReference type="NCBI Taxonomy" id="1111071"/>
    <lineage>
        <taxon>Bacteria</taxon>
        <taxon>Pseudomonadati</taxon>
        <taxon>Pseudomonadota</taxon>
        <taxon>Betaproteobacteria</taxon>
        <taxon>Burkholderiales</taxon>
        <taxon>Comamonadaceae</taxon>
        <taxon>Rhodoferax</taxon>
    </lineage>
</organism>
<protein>
    <submittedName>
        <fullName evidence="1">Uncharacterized protein</fullName>
    </submittedName>
</protein>